<gene>
    <name evidence="1" type="ORF">GHT09_019808</name>
    <name evidence="2" type="ORF">MONAX_5E014517</name>
</gene>
<evidence type="ECO:0000313" key="1">
    <source>
        <dbReference type="EMBL" id="KAF7460036.1"/>
    </source>
</evidence>
<sequence length="74" mass="8364">MSEEMAVRQAAAVSGRDEEAVLLLERVHYRHDPRWLLPVSPRLCLACALELLPERGVSHFKNACSAHVELQPLF</sequence>
<reference evidence="1" key="2">
    <citation type="submission" date="2020-08" db="EMBL/GenBank/DDBJ databases">
        <authorList>
            <person name="Shumante A."/>
            <person name="Zimin A.V."/>
            <person name="Puiu D."/>
            <person name="Salzberg S.L."/>
        </authorList>
    </citation>
    <scope>NUCLEOTIDE SEQUENCE</scope>
    <source>
        <strain evidence="1">WC2-LM</strain>
        <tissue evidence="1">Liver</tissue>
    </source>
</reference>
<dbReference type="Proteomes" id="UP000335636">
    <property type="component" value="Unassembled WGS sequence"/>
</dbReference>
<reference evidence="2 3" key="1">
    <citation type="submission" date="2019-04" db="EMBL/GenBank/DDBJ databases">
        <authorList>
            <person name="Alioto T."/>
            <person name="Alioto T."/>
        </authorList>
    </citation>
    <scope>NUCLEOTIDE SEQUENCE [LARGE SCALE GENOMIC DNA]</scope>
</reference>
<evidence type="ECO:0000313" key="3">
    <source>
        <dbReference type="Proteomes" id="UP000335636"/>
    </source>
</evidence>
<keyword evidence="3" id="KW-1185">Reference proteome</keyword>
<dbReference type="EMBL" id="WJEC01008806">
    <property type="protein sequence ID" value="KAF7460036.1"/>
    <property type="molecule type" value="Genomic_DNA"/>
</dbReference>
<protein>
    <submittedName>
        <fullName evidence="2">Uncharacterized protein</fullName>
    </submittedName>
</protein>
<dbReference type="EMBL" id="CABDUW010000077">
    <property type="protein sequence ID" value="VTJ57294.1"/>
    <property type="molecule type" value="Genomic_DNA"/>
</dbReference>
<evidence type="ECO:0000313" key="2">
    <source>
        <dbReference type="EMBL" id="VTJ57294.1"/>
    </source>
</evidence>
<accession>A0A5E4AIT2</accession>
<proteinExistence type="predicted"/>
<name>A0A5E4AIT2_MARMO</name>
<organism evidence="2 3">
    <name type="scientific">Marmota monax</name>
    <name type="common">Woodchuck</name>
    <dbReference type="NCBI Taxonomy" id="9995"/>
    <lineage>
        <taxon>Eukaryota</taxon>
        <taxon>Metazoa</taxon>
        <taxon>Chordata</taxon>
        <taxon>Craniata</taxon>
        <taxon>Vertebrata</taxon>
        <taxon>Euteleostomi</taxon>
        <taxon>Mammalia</taxon>
        <taxon>Eutheria</taxon>
        <taxon>Euarchontoglires</taxon>
        <taxon>Glires</taxon>
        <taxon>Rodentia</taxon>
        <taxon>Sciuromorpha</taxon>
        <taxon>Sciuridae</taxon>
        <taxon>Xerinae</taxon>
        <taxon>Marmotini</taxon>
        <taxon>Marmota</taxon>
    </lineage>
</organism>
<dbReference type="Proteomes" id="UP000662637">
    <property type="component" value="Unassembled WGS sequence"/>
</dbReference>
<dbReference type="AlphaFoldDB" id="A0A5E4AIT2"/>